<feature type="transmembrane region" description="Helical" evidence="6">
    <location>
        <begin position="285"/>
        <end position="309"/>
    </location>
</feature>
<name>A0A8J4H1G4_9BACL</name>
<keyword evidence="4 6" id="KW-1133">Transmembrane helix</keyword>
<comment type="caution">
    <text evidence="8">The sequence shown here is derived from an EMBL/GenBank/DDBJ whole genome shotgun (WGS) entry which is preliminary data.</text>
</comment>
<dbReference type="GO" id="GO:0140359">
    <property type="term" value="F:ABC-type transporter activity"/>
    <property type="evidence" value="ECO:0007669"/>
    <property type="project" value="InterPro"/>
</dbReference>
<feature type="transmembrane region" description="Helical" evidence="6">
    <location>
        <begin position="249"/>
        <end position="273"/>
    </location>
</feature>
<gene>
    <name evidence="8" type="primary">yhaP</name>
    <name evidence="8" type="ORF">XYCOK13_06700</name>
</gene>
<evidence type="ECO:0000256" key="2">
    <source>
        <dbReference type="ARBA" id="ARBA00022475"/>
    </source>
</evidence>
<reference evidence="8" key="1">
    <citation type="submission" date="2021-04" db="EMBL/GenBank/DDBJ databases">
        <title>Draft genome sequence of Xylanibacillus composti strain K13.</title>
        <authorList>
            <person name="Uke A."/>
            <person name="Chhe C."/>
            <person name="Baramee S."/>
            <person name="Kosugi A."/>
        </authorList>
    </citation>
    <scope>NUCLEOTIDE SEQUENCE</scope>
    <source>
        <strain evidence="8">K13</strain>
    </source>
</reference>
<evidence type="ECO:0000256" key="6">
    <source>
        <dbReference type="SAM" id="Phobius"/>
    </source>
</evidence>
<dbReference type="Pfam" id="PF12698">
    <property type="entry name" value="ABC2_membrane_3"/>
    <property type="match status" value="1"/>
</dbReference>
<evidence type="ECO:0000256" key="5">
    <source>
        <dbReference type="ARBA" id="ARBA00023136"/>
    </source>
</evidence>
<dbReference type="PANTHER" id="PTHR30294:SF29">
    <property type="entry name" value="MULTIDRUG ABC TRANSPORTER PERMEASE YBHS-RELATED"/>
    <property type="match status" value="1"/>
</dbReference>
<dbReference type="InterPro" id="IPR013525">
    <property type="entry name" value="ABC2_TM"/>
</dbReference>
<dbReference type="RefSeq" id="WP_213410491.1">
    <property type="nucleotide sequence ID" value="NZ_BOVK01000007.1"/>
</dbReference>
<evidence type="ECO:0000256" key="1">
    <source>
        <dbReference type="ARBA" id="ARBA00004651"/>
    </source>
</evidence>
<evidence type="ECO:0000256" key="4">
    <source>
        <dbReference type="ARBA" id="ARBA00022989"/>
    </source>
</evidence>
<keyword evidence="9" id="KW-1185">Reference proteome</keyword>
<feature type="transmembrane region" description="Helical" evidence="6">
    <location>
        <begin position="355"/>
        <end position="372"/>
    </location>
</feature>
<evidence type="ECO:0000313" key="9">
    <source>
        <dbReference type="Proteomes" id="UP000677918"/>
    </source>
</evidence>
<feature type="transmembrane region" description="Helical" evidence="6">
    <location>
        <begin position="199"/>
        <end position="220"/>
    </location>
</feature>
<evidence type="ECO:0000259" key="7">
    <source>
        <dbReference type="Pfam" id="PF12698"/>
    </source>
</evidence>
<feature type="domain" description="ABC-2 type transporter transmembrane" evidence="7">
    <location>
        <begin position="19"/>
        <end position="403"/>
    </location>
</feature>
<evidence type="ECO:0000256" key="3">
    <source>
        <dbReference type="ARBA" id="ARBA00022692"/>
    </source>
</evidence>
<dbReference type="AlphaFoldDB" id="A0A8J4H1G4"/>
<dbReference type="EMBL" id="BOVK01000007">
    <property type="protein sequence ID" value="GIQ67846.1"/>
    <property type="molecule type" value="Genomic_DNA"/>
</dbReference>
<accession>A0A8J4H1G4</accession>
<keyword evidence="3 6" id="KW-0812">Transmembrane</keyword>
<organism evidence="8 9">
    <name type="scientific">Xylanibacillus composti</name>
    <dbReference type="NCBI Taxonomy" id="1572762"/>
    <lineage>
        <taxon>Bacteria</taxon>
        <taxon>Bacillati</taxon>
        <taxon>Bacillota</taxon>
        <taxon>Bacilli</taxon>
        <taxon>Bacillales</taxon>
        <taxon>Paenibacillaceae</taxon>
        <taxon>Xylanibacillus</taxon>
    </lineage>
</organism>
<sequence length="431" mass="46672">MNKFWTVLAFTVANKFRTKSFVVTSLIIAIVISIGLNAPYFISKFQTDETVNVGVIEGSSEMLPLLDQHVGGQERAGLELVVVPDQGSLEDNERVLKERIAAGEIAGYLLFGEADANGFPMMTYKSEKAMDFGTVNQLQQALQAIKVQVVAPALGLTAEQVNQINAPIALNKVQISVGEGAGNVGDAGKTEGEIAVATGFVYVMVIVLFIGVMASGQLIATEITAEKSSRVMEILVTSVSPLKQMFGKIFGMFIVGISQLLLLGAVALANIALPHNRSLFADMNIDLSSVGFLLIFYAVLFYLMGYFLYAAMFAAVGSIVSRTEDLGQAIMPVTFLSMIGYFIAIFGISAPDSTLITVTSFIPFFSPFIMFLRVGLTDPAVWEVWLAIGLLAATIFVTGWLAAKIYRTGVLMYGKRPSLKELRRAMRAYKI</sequence>
<keyword evidence="2" id="KW-1003">Cell membrane</keyword>
<dbReference type="InterPro" id="IPR051449">
    <property type="entry name" value="ABC-2_transporter_component"/>
</dbReference>
<protein>
    <recommendedName>
        <fullName evidence="7">ABC-2 type transporter transmembrane domain-containing protein</fullName>
    </recommendedName>
</protein>
<feature type="transmembrane region" description="Helical" evidence="6">
    <location>
        <begin position="20"/>
        <end position="42"/>
    </location>
</feature>
<evidence type="ECO:0000313" key="8">
    <source>
        <dbReference type="EMBL" id="GIQ67846.1"/>
    </source>
</evidence>
<feature type="transmembrane region" description="Helical" evidence="6">
    <location>
        <begin position="384"/>
        <end position="406"/>
    </location>
</feature>
<dbReference type="Proteomes" id="UP000677918">
    <property type="component" value="Unassembled WGS sequence"/>
</dbReference>
<feature type="transmembrane region" description="Helical" evidence="6">
    <location>
        <begin position="329"/>
        <end position="348"/>
    </location>
</feature>
<proteinExistence type="predicted"/>
<comment type="subcellular location">
    <subcellularLocation>
        <location evidence="1">Cell membrane</location>
        <topology evidence="1">Multi-pass membrane protein</topology>
    </subcellularLocation>
</comment>
<dbReference type="GO" id="GO:0005886">
    <property type="term" value="C:plasma membrane"/>
    <property type="evidence" value="ECO:0007669"/>
    <property type="project" value="UniProtKB-SubCell"/>
</dbReference>
<keyword evidence="5 6" id="KW-0472">Membrane</keyword>
<dbReference type="PANTHER" id="PTHR30294">
    <property type="entry name" value="MEMBRANE COMPONENT OF ABC TRANSPORTER YHHJ-RELATED"/>
    <property type="match status" value="1"/>
</dbReference>